<dbReference type="InterPro" id="IPR036179">
    <property type="entry name" value="Ig-like_dom_sf"/>
</dbReference>
<keyword evidence="4" id="KW-0732">Signal</keyword>
<dbReference type="SMART" id="SM00406">
    <property type="entry name" value="IGv"/>
    <property type="match status" value="1"/>
</dbReference>
<dbReference type="PANTHER" id="PTHR23266">
    <property type="entry name" value="IMMUNOGLOBULIN HEAVY CHAIN"/>
    <property type="match status" value="1"/>
</dbReference>
<proteinExistence type="predicted"/>
<dbReference type="InterPro" id="IPR050199">
    <property type="entry name" value="IgHV"/>
</dbReference>
<dbReference type="InterPro" id="IPR013783">
    <property type="entry name" value="Ig-like_fold"/>
</dbReference>
<keyword evidence="3" id="KW-1280">Immunoglobulin</keyword>
<accession>A0A8C2DJ24</accession>
<keyword evidence="1" id="KW-0391">Immunity</keyword>
<protein>
    <recommendedName>
        <fullName evidence="5">Ig-like domain-containing protein</fullName>
    </recommendedName>
</protein>
<evidence type="ECO:0000313" key="6">
    <source>
        <dbReference type="Ensembl" id="ENSCCRP00020026812.1"/>
    </source>
</evidence>
<dbReference type="Proteomes" id="UP000694701">
    <property type="component" value="Unplaced"/>
</dbReference>
<evidence type="ECO:0000256" key="4">
    <source>
        <dbReference type="SAM" id="SignalP"/>
    </source>
</evidence>
<evidence type="ECO:0000313" key="7">
    <source>
        <dbReference type="Proteomes" id="UP000694701"/>
    </source>
</evidence>
<dbReference type="InterPro" id="IPR013106">
    <property type="entry name" value="Ig_V-set"/>
</dbReference>
<evidence type="ECO:0000259" key="5">
    <source>
        <dbReference type="PROSITE" id="PS50835"/>
    </source>
</evidence>
<reference evidence="6" key="1">
    <citation type="submission" date="2025-08" db="UniProtKB">
        <authorList>
            <consortium name="Ensembl"/>
        </authorList>
    </citation>
    <scope>IDENTIFICATION</scope>
</reference>
<dbReference type="SUPFAM" id="SSF48726">
    <property type="entry name" value="Immunoglobulin"/>
    <property type="match status" value="1"/>
</dbReference>
<evidence type="ECO:0000256" key="3">
    <source>
        <dbReference type="ARBA" id="ARBA00043265"/>
    </source>
</evidence>
<dbReference type="PROSITE" id="PS50835">
    <property type="entry name" value="IG_LIKE"/>
    <property type="match status" value="1"/>
</dbReference>
<evidence type="ECO:0000256" key="1">
    <source>
        <dbReference type="ARBA" id="ARBA00022859"/>
    </source>
</evidence>
<dbReference type="GO" id="GO:0002250">
    <property type="term" value="P:adaptive immune response"/>
    <property type="evidence" value="ECO:0007669"/>
    <property type="project" value="UniProtKB-KW"/>
</dbReference>
<dbReference type="Pfam" id="PF07686">
    <property type="entry name" value="V-set"/>
    <property type="match status" value="1"/>
</dbReference>
<organism evidence="6 7">
    <name type="scientific">Cyprinus carpio</name>
    <name type="common">Common carp</name>
    <dbReference type="NCBI Taxonomy" id="7962"/>
    <lineage>
        <taxon>Eukaryota</taxon>
        <taxon>Metazoa</taxon>
        <taxon>Chordata</taxon>
        <taxon>Craniata</taxon>
        <taxon>Vertebrata</taxon>
        <taxon>Euteleostomi</taxon>
        <taxon>Actinopterygii</taxon>
        <taxon>Neopterygii</taxon>
        <taxon>Teleostei</taxon>
        <taxon>Ostariophysi</taxon>
        <taxon>Cypriniformes</taxon>
        <taxon>Cyprinidae</taxon>
        <taxon>Cyprininae</taxon>
        <taxon>Cyprinus</taxon>
    </lineage>
</organism>
<feature type="signal peptide" evidence="4">
    <location>
        <begin position="1"/>
        <end position="22"/>
    </location>
</feature>
<dbReference type="AlphaFoldDB" id="A0A8C2DJ24"/>
<name>A0A8C2DJ24_CYPCA</name>
<sequence>LKHIFFFFFFFFFFFTVSLTSSDSVVKKPGESVTLSCTVSGFSMNYWMHWICQKPGKALEWIGYIDSGTSTTLAHSLQGQFSISTDTNTAVYYCARDSLLRKDCRT</sequence>
<dbReference type="GO" id="GO:0005576">
    <property type="term" value="C:extracellular region"/>
    <property type="evidence" value="ECO:0007669"/>
    <property type="project" value="UniProtKB-ARBA"/>
</dbReference>
<keyword evidence="2" id="KW-1064">Adaptive immunity</keyword>
<dbReference type="InterPro" id="IPR007110">
    <property type="entry name" value="Ig-like_dom"/>
</dbReference>
<dbReference type="Ensembl" id="ENSCCRT00020029367.1">
    <property type="protein sequence ID" value="ENSCCRP00020026812.1"/>
    <property type="gene ID" value="ENSCCRG00020012315.1"/>
</dbReference>
<feature type="chain" id="PRO_5034219755" description="Ig-like domain-containing protein" evidence="4">
    <location>
        <begin position="23"/>
        <end position="106"/>
    </location>
</feature>
<dbReference type="GO" id="GO:0019814">
    <property type="term" value="C:immunoglobulin complex"/>
    <property type="evidence" value="ECO:0007669"/>
    <property type="project" value="UniProtKB-KW"/>
</dbReference>
<dbReference type="Gene3D" id="2.60.40.10">
    <property type="entry name" value="Immunoglobulins"/>
    <property type="match status" value="1"/>
</dbReference>
<evidence type="ECO:0000256" key="2">
    <source>
        <dbReference type="ARBA" id="ARBA00023130"/>
    </source>
</evidence>
<feature type="domain" description="Ig-like" evidence="5">
    <location>
        <begin position="15"/>
        <end position="106"/>
    </location>
</feature>